<evidence type="ECO:0000313" key="8">
    <source>
        <dbReference type="EMBL" id="ORZ10601.1"/>
    </source>
</evidence>
<dbReference type="PRINTS" id="PR01035">
    <property type="entry name" value="TCRTETA"/>
</dbReference>
<dbReference type="SUPFAM" id="SSF103473">
    <property type="entry name" value="MFS general substrate transporter"/>
    <property type="match status" value="1"/>
</dbReference>
<dbReference type="GO" id="GO:0016020">
    <property type="term" value="C:membrane"/>
    <property type="evidence" value="ECO:0007669"/>
    <property type="project" value="UniProtKB-SubCell"/>
</dbReference>
<evidence type="ECO:0000259" key="7">
    <source>
        <dbReference type="PROSITE" id="PS50850"/>
    </source>
</evidence>
<keyword evidence="2" id="KW-0813">Transport</keyword>
<dbReference type="PROSITE" id="PS50850">
    <property type="entry name" value="MFS"/>
    <property type="match status" value="1"/>
</dbReference>
<keyword evidence="5 6" id="KW-0472">Membrane</keyword>
<feature type="transmembrane region" description="Helical" evidence="6">
    <location>
        <begin position="339"/>
        <end position="361"/>
    </location>
</feature>
<comment type="subcellular location">
    <subcellularLocation>
        <location evidence="1">Membrane</location>
        <topology evidence="1">Multi-pass membrane protein</topology>
    </subcellularLocation>
</comment>
<feature type="transmembrane region" description="Helical" evidence="6">
    <location>
        <begin position="88"/>
        <end position="106"/>
    </location>
</feature>
<feature type="transmembrane region" description="Helical" evidence="6">
    <location>
        <begin position="58"/>
        <end position="76"/>
    </location>
</feature>
<feature type="transmembrane region" description="Helical" evidence="6">
    <location>
        <begin position="314"/>
        <end position="333"/>
    </location>
</feature>
<feature type="non-terminal residue" evidence="8">
    <location>
        <position position="1"/>
    </location>
</feature>
<dbReference type="AlphaFoldDB" id="A0A1Y2GL01"/>
<dbReference type="GO" id="GO:0022857">
    <property type="term" value="F:transmembrane transporter activity"/>
    <property type="evidence" value="ECO:0007669"/>
    <property type="project" value="InterPro"/>
</dbReference>
<evidence type="ECO:0000256" key="3">
    <source>
        <dbReference type="ARBA" id="ARBA00022692"/>
    </source>
</evidence>
<dbReference type="Gene3D" id="1.20.1250.20">
    <property type="entry name" value="MFS general substrate transporter like domains"/>
    <property type="match status" value="1"/>
</dbReference>
<dbReference type="InterPro" id="IPR001958">
    <property type="entry name" value="Tet-R_TetA/multi-R_MdtG-like"/>
</dbReference>
<sequence>LLDIINIGSVVIILPDIMHQVGFRADQLQWVSSAYALAFGALLLVGGRLGDLFGHRRMYILGITWFSIWSLVNGFAKNPIVMSVGRALQGVGAGFTIPNALAILTTTYPAGPERNQALAVFGGSGAVGSVLGVLLGGLLGSTIGWRWIFYFTAILGFIMAALAIVIVPKERDISTVEDRRIDIMGSFLFTLGIVAVIYYLSEGPNAGWASALALVPFCVGLVFLLGFLVVEWKIKFPIMPLHIWHSRRLVASTLAIMSQTAATNAMVFFFSLTAQNVQSYSPMTTSLCFIANGLGSLLCMAIMTKLVTKVRTKIISVFGSICSIASFVLLAQIKEDSSYWSIAFPALILNALGMAPIWLCCQINSVADARNEDQGVVGASK</sequence>
<feature type="transmembrane region" description="Helical" evidence="6">
    <location>
        <begin position="206"/>
        <end position="229"/>
    </location>
</feature>
<dbReference type="FunCoup" id="A0A1Y2GL01">
    <property type="interactions" value="20"/>
</dbReference>
<feature type="transmembrane region" description="Helical" evidence="6">
    <location>
        <begin position="28"/>
        <end position="46"/>
    </location>
</feature>
<accession>A0A1Y2GL01</accession>
<dbReference type="InterPro" id="IPR020846">
    <property type="entry name" value="MFS_dom"/>
</dbReference>
<dbReference type="RefSeq" id="XP_021879322.1">
    <property type="nucleotide sequence ID" value="XM_022029425.1"/>
</dbReference>
<feature type="transmembrane region" description="Helical" evidence="6">
    <location>
        <begin position="249"/>
        <end position="271"/>
    </location>
</feature>
<keyword evidence="9" id="KW-1185">Reference proteome</keyword>
<gene>
    <name evidence="8" type="ORF">BCR41DRAFT_409980</name>
</gene>
<protein>
    <submittedName>
        <fullName evidence="8">Major facilitator superfamily domain-containing protein</fullName>
    </submittedName>
</protein>
<evidence type="ECO:0000256" key="6">
    <source>
        <dbReference type="SAM" id="Phobius"/>
    </source>
</evidence>
<feature type="transmembrane region" description="Helical" evidence="6">
    <location>
        <begin position="180"/>
        <end position="200"/>
    </location>
</feature>
<dbReference type="GeneID" id="33571268"/>
<feature type="transmembrane region" description="Helical" evidence="6">
    <location>
        <begin position="118"/>
        <end position="141"/>
    </location>
</feature>
<dbReference type="OrthoDB" id="2130629at2759"/>
<dbReference type="PANTHER" id="PTHR42718">
    <property type="entry name" value="MAJOR FACILITATOR SUPERFAMILY MULTIDRUG TRANSPORTER MFSC"/>
    <property type="match status" value="1"/>
</dbReference>
<dbReference type="Pfam" id="PF07690">
    <property type="entry name" value="MFS_1"/>
    <property type="match status" value="1"/>
</dbReference>
<organism evidence="8 9">
    <name type="scientific">Lobosporangium transversale</name>
    <dbReference type="NCBI Taxonomy" id="64571"/>
    <lineage>
        <taxon>Eukaryota</taxon>
        <taxon>Fungi</taxon>
        <taxon>Fungi incertae sedis</taxon>
        <taxon>Mucoromycota</taxon>
        <taxon>Mortierellomycotina</taxon>
        <taxon>Mortierellomycetes</taxon>
        <taxon>Mortierellales</taxon>
        <taxon>Mortierellaceae</taxon>
        <taxon>Lobosporangium</taxon>
    </lineage>
</organism>
<feature type="transmembrane region" description="Helical" evidence="6">
    <location>
        <begin position="147"/>
        <end position="168"/>
    </location>
</feature>
<dbReference type="Gene3D" id="1.20.1720.10">
    <property type="entry name" value="Multidrug resistance protein D"/>
    <property type="match status" value="1"/>
</dbReference>
<reference evidence="8 9" key="1">
    <citation type="submission" date="2016-07" db="EMBL/GenBank/DDBJ databases">
        <title>Pervasive Adenine N6-methylation of Active Genes in Fungi.</title>
        <authorList>
            <consortium name="DOE Joint Genome Institute"/>
            <person name="Mondo S.J."/>
            <person name="Dannebaum R.O."/>
            <person name="Kuo R.C."/>
            <person name="Labutti K."/>
            <person name="Haridas S."/>
            <person name="Kuo A."/>
            <person name="Salamov A."/>
            <person name="Ahrendt S.R."/>
            <person name="Lipzen A."/>
            <person name="Sullivan W."/>
            <person name="Andreopoulos W.B."/>
            <person name="Clum A."/>
            <person name="Lindquist E."/>
            <person name="Daum C."/>
            <person name="Ramamoorthy G.K."/>
            <person name="Gryganskyi A."/>
            <person name="Culley D."/>
            <person name="Magnuson J.K."/>
            <person name="James T.Y."/>
            <person name="O'Malley M.A."/>
            <person name="Stajich J.E."/>
            <person name="Spatafora J.W."/>
            <person name="Visel A."/>
            <person name="Grigoriev I.V."/>
        </authorList>
    </citation>
    <scope>NUCLEOTIDE SEQUENCE [LARGE SCALE GENOMIC DNA]</scope>
    <source>
        <strain evidence="8 9">NRRL 3116</strain>
    </source>
</reference>
<evidence type="ECO:0000256" key="4">
    <source>
        <dbReference type="ARBA" id="ARBA00022989"/>
    </source>
</evidence>
<dbReference type="STRING" id="64571.A0A1Y2GL01"/>
<dbReference type="InterPro" id="IPR011701">
    <property type="entry name" value="MFS"/>
</dbReference>
<proteinExistence type="predicted"/>
<name>A0A1Y2GL01_9FUNG</name>
<dbReference type="EMBL" id="MCFF01000030">
    <property type="protein sequence ID" value="ORZ10601.1"/>
    <property type="molecule type" value="Genomic_DNA"/>
</dbReference>
<feature type="domain" description="Major facilitator superfamily (MFS) profile" evidence="7">
    <location>
        <begin position="1"/>
        <end position="381"/>
    </location>
</feature>
<dbReference type="InterPro" id="IPR036259">
    <property type="entry name" value="MFS_trans_sf"/>
</dbReference>
<evidence type="ECO:0000256" key="2">
    <source>
        <dbReference type="ARBA" id="ARBA00022448"/>
    </source>
</evidence>
<feature type="transmembrane region" description="Helical" evidence="6">
    <location>
        <begin position="283"/>
        <end position="302"/>
    </location>
</feature>
<comment type="caution">
    <text evidence="8">The sequence shown here is derived from an EMBL/GenBank/DDBJ whole genome shotgun (WGS) entry which is preliminary data.</text>
</comment>
<dbReference type="Proteomes" id="UP000193648">
    <property type="component" value="Unassembled WGS sequence"/>
</dbReference>
<evidence type="ECO:0000313" key="9">
    <source>
        <dbReference type="Proteomes" id="UP000193648"/>
    </source>
</evidence>
<evidence type="ECO:0000256" key="5">
    <source>
        <dbReference type="ARBA" id="ARBA00023136"/>
    </source>
</evidence>
<keyword evidence="3 6" id="KW-0812">Transmembrane</keyword>
<evidence type="ECO:0000256" key="1">
    <source>
        <dbReference type="ARBA" id="ARBA00004141"/>
    </source>
</evidence>
<dbReference type="InParanoid" id="A0A1Y2GL01"/>
<keyword evidence="4 6" id="KW-1133">Transmembrane helix</keyword>
<dbReference type="PANTHER" id="PTHR42718:SF9">
    <property type="entry name" value="MAJOR FACILITATOR SUPERFAMILY MULTIDRUG TRANSPORTER MFSC"/>
    <property type="match status" value="1"/>
</dbReference>